<organism evidence="2 3">
    <name type="scientific">Amycolatopsis balhimycina DSM 5908</name>
    <dbReference type="NCBI Taxonomy" id="1081091"/>
    <lineage>
        <taxon>Bacteria</taxon>
        <taxon>Bacillati</taxon>
        <taxon>Actinomycetota</taxon>
        <taxon>Actinomycetes</taxon>
        <taxon>Pseudonocardiales</taxon>
        <taxon>Pseudonocardiaceae</taxon>
        <taxon>Amycolatopsis</taxon>
    </lineage>
</organism>
<keyword evidence="3" id="KW-1185">Reference proteome</keyword>
<accession>A0A428VVL0</accession>
<dbReference type="SMART" id="SM00567">
    <property type="entry name" value="EZ_HEAT"/>
    <property type="match status" value="9"/>
</dbReference>
<dbReference type="InterPro" id="IPR004155">
    <property type="entry name" value="PBS_lyase_HEAT"/>
</dbReference>
<dbReference type="SUPFAM" id="SSF48371">
    <property type="entry name" value="ARM repeat"/>
    <property type="match status" value="1"/>
</dbReference>
<comment type="caution">
    <text evidence="2">The sequence shown here is derived from an EMBL/GenBank/DDBJ whole genome shotgun (WGS) entry which is preliminary data.</text>
</comment>
<name>A0A428VVL0_AMYBA</name>
<evidence type="ECO:0000313" key="3">
    <source>
        <dbReference type="Proteomes" id="UP000286716"/>
    </source>
</evidence>
<feature type="compositionally biased region" description="Basic residues" evidence="1">
    <location>
        <begin position="30"/>
        <end position="39"/>
    </location>
</feature>
<evidence type="ECO:0000256" key="1">
    <source>
        <dbReference type="SAM" id="MobiDB-lite"/>
    </source>
</evidence>
<dbReference type="AlphaFoldDB" id="A0A428VVL0"/>
<reference evidence="2 3" key="1">
    <citation type="submission" date="2018-05" db="EMBL/GenBank/DDBJ databases">
        <title>Evolution of GPA BGCs.</title>
        <authorList>
            <person name="Waglechner N."/>
            <person name="Wright G.D."/>
        </authorList>
    </citation>
    <scope>NUCLEOTIDE SEQUENCE [LARGE SCALE GENOMIC DNA]</scope>
    <source>
        <strain evidence="2 3">DSM 5908</strain>
    </source>
</reference>
<evidence type="ECO:0000313" key="2">
    <source>
        <dbReference type="EMBL" id="RSM34847.1"/>
    </source>
</evidence>
<dbReference type="Pfam" id="PF13646">
    <property type="entry name" value="HEAT_2"/>
    <property type="match status" value="3"/>
</dbReference>
<proteinExistence type="predicted"/>
<dbReference type="OrthoDB" id="3661251at2"/>
<dbReference type="PANTHER" id="PTHR12697">
    <property type="entry name" value="PBS LYASE HEAT-LIKE PROTEIN"/>
    <property type="match status" value="1"/>
</dbReference>
<dbReference type="Gene3D" id="1.25.10.10">
    <property type="entry name" value="Leucine-rich Repeat Variant"/>
    <property type="match status" value="3"/>
</dbReference>
<gene>
    <name evidence="2" type="ORF">DMA12_46710</name>
</gene>
<dbReference type="GO" id="GO:0016491">
    <property type="term" value="F:oxidoreductase activity"/>
    <property type="evidence" value="ECO:0007669"/>
    <property type="project" value="TreeGrafter"/>
</dbReference>
<sequence length="577" mass="61949">MRLTTVLTRADRSTARMASTPAPFASARQRERRRRSAGQRWCGRRLRGICGGCAVTISPPRPGRSAAAPLSCRSCGRISLVLPGILKVMHEHGDSDAAMGDALVARLVNLEPIKPDEWPEARIEAHKALYQYAHAVVSDPAGPAWLTTLAAHPNSPVRAIAVRALGSGHDPAHQPILVQALSDPAAHVVQAALEGLTAQSSDEVFDRLVELLNETDRARAWTGRSAAQRIAETSDPRRLDVLAHALGQVHHGAAHDITRALSRAGDLGVAPVLIEHLRHRRPGRFAAAEVLGNLRVAEATGPLIDVLRESDGPQSLPVVEALGKLEALEAAPAIVPLLDHSSSYVRECALLALNRIGGPLATPAALKATDDVHPVIRARAFRVLAKHGDHRALGRLAAACDSWHVHTALTGLVRLADDSVAPTLVQVLLATDERRVRKLAGRILARIGTQHYLPSHDPDPLVRRAIVWIIGQRADPAHIWTLTNALKDEDELVRSRAAAALGRITHDKTLPLLTEALHDPRPRVRANAATALGRTDPDSLRSLLADALVDPHPAVRSAAAAALRASPLRHDPHLQPP</sequence>
<dbReference type="EMBL" id="QHHU01000124">
    <property type="protein sequence ID" value="RSM34847.1"/>
    <property type="molecule type" value="Genomic_DNA"/>
</dbReference>
<feature type="region of interest" description="Disordered" evidence="1">
    <location>
        <begin position="1"/>
        <end position="39"/>
    </location>
</feature>
<dbReference type="InterPro" id="IPR016024">
    <property type="entry name" value="ARM-type_fold"/>
</dbReference>
<dbReference type="PANTHER" id="PTHR12697:SF5">
    <property type="entry name" value="DEOXYHYPUSINE HYDROXYLASE"/>
    <property type="match status" value="1"/>
</dbReference>
<dbReference type="Proteomes" id="UP000286716">
    <property type="component" value="Unassembled WGS sequence"/>
</dbReference>
<dbReference type="InterPro" id="IPR011989">
    <property type="entry name" value="ARM-like"/>
</dbReference>
<protein>
    <submittedName>
        <fullName evidence="2">HEAT repeat domain-containing protein</fullName>
    </submittedName>
</protein>